<keyword evidence="6 7" id="KW-0998">Cell outer membrane</keyword>
<dbReference type="SUPFAM" id="SSF56935">
    <property type="entry name" value="Porins"/>
    <property type="match status" value="1"/>
</dbReference>
<dbReference type="AlphaFoldDB" id="A0A365XW64"/>
<dbReference type="Gene3D" id="2.60.40.1120">
    <property type="entry name" value="Carboxypeptidase-like, regulatory domain"/>
    <property type="match status" value="1"/>
</dbReference>
<dbReference type="Pfam" id="PF13715">
    <property type="entry name" value="CarbopepD_reg_2"/>
    <property type="match status" value="1"/>
</dbReference>
<comment type="caution">
    <text evidence="9">The sequence shown here is derived from an EMBL/GenBank/DDBJ whole genome shotgun (WGS) entry which is preliminary data.</text>
</comment>
<dbReference type="Proteomes" id="UP000253410">
    <property type="component" value="Unassembled WGS sequence"/>
</dbReference>
<dbReference type="GO" id="GO:0009279">
    <property type="term" value="C:cell outer membrane"/>
    <property type="evidence" value="ECO:0007669"/>
    <property type="project" value="UniProtKB-SubCell"/>
</dbReference>
<gene>
    <name evidence="9" type="ORF">DF182_28685</name>
</gene>
<keyword evidence="4 7" id="KW-0812">Transmembrane</keyword>
<evidence type="ECO:0000256" key="5">
    <source>
        <dbReference type="ARBA" id="ARBA00023136"/>
    </source>
</evidence>
<proteinExistence type="inferred from homology"/>
<dbReference type="Gene3D" id="2.170.130.10">
    <property type="entry name" value="TonB-dependent receptor, plug domain"/>
    <property type="match status" value="1"/>
</dbReference>
<keyword evidence="2 7" id="KW-0813">Transport</keyword>
<dbReference type="EMBL" id="QFFJ01000002">
    <property type="protein sequence ID" value="RBL90440.1"/>
    <property type="molecule type" value="Genomic_DNA"/>
</dbReference>
<keyword evidence="10" id="KW-1185">Reference proteome</keyword>
<evidence type="ECO:0000256" key="4">
    <source>
        <dbReference type="ARBA" id="ARBA00022692"/>
    </source>
</evidence>
<dbReference type="Gene3D" id="2.40.170.20">
    <property type="entry name" value="TonB-dependent receptor, beta-barrel domain"/>
    <property type="match status" value="1"/>
</dbReference>
<evidence type="ECO:0000313" key="9">
    <source>
        <dbReference type="EMBL" id="RBL90440.1"/>
    </source>
</evidence>
<dbReference type="InterPro" id="IPR023997">
    <property type="entry name" value="TonB-dep_OMP_SusC/RagA_CS"/>
</dbReference>
<dbReference type="PROSITE" id="PS52016">
    <property type="entry name" value="TONB_DEPENDENT_REC_3"/>
    <property type="match status" value="1"/>
</dbReference>
<comment type="subcellular location">
    <subcellularLocation>
        <location evidence="1 7">Cell outer membrane</location>
        <topology evidence="1 7">Multi-pass membrane protein</topology>
    </subcellularLocation>
</comment>
<dbReference type="InterPro" id="IPR008969">
    <property type="entry name" value="CarboxyPept-like_regulatory"/>
</dbReference>
<protein>
    <submittedName>
        <fullName evidence="9">SusC/RagA family TonB-linked outer membrane protein</fullName>
    </submittedName>
</protein>
<accession>A0A365XW64</accession>
<evidence type="ECO:0000313" key="10">
    <source>
        <dbReference type="Proteomes" id="UP000253410"/>
    </source>
</evidence>
<name>A0A365XW64_9BACT</name>
<dbReference type="Pfam" id="PF07715">
    <property type="entry name" value="Plug"/>
    <property type="match status" value="1"/>
</dbReference>
<evidence type="ECO:0000256" key="2">
    <source>
        <dbReference type="ARBA" id="ARBA00022448"/>
    </source>
</evidence>
<evidence type="ECO:0000256" key="6">
    <source>
        <dbReference type="ARBA" id="ARBA00023237"/>
    </source>
</evidence>
<dbReference type="NCBIfam" id="TIGR04057">
    <property type="entry name" value="SusC_RagA_signa"/>
    <property type="match status" value="1"/>
</dbReference>
<keyword evidence="5 7" id="KW-0472">Membrane</keyword>
<organism evidence="9 10">
    <name type="scientific">Chitinophaga flava</name>
    <dbReference type="NCBI Taxonomy" id="2259036"/>
    <lineage>
        <taxon>Bacteria</taxon>
        <taxon>Pseudomonadati</taxon>
        <taxon>Bacteroidota</taxon>
        <taxon>Chitinophagia</taxon>
        <taxon>Chitinophagales</taxon>
        <taxon>Chitinophagaceae</taxon>
        <taxon>Chitinophaga</taxon>
    </lineage>
</organism>
<sequence length="1028" mass="113496">MATTALFYAGGAAAHTSVTSAAFQTPQDEQRFITGVVKDEKGQSLPGVTVTLKGTTAGSVTDPEGKFTLKTAAKNGTLEFSSMGFVKQQVAYAGQKTVNITLATDQKALGEVVVVGYGTQRKVNLVGAVSAIKVDEKITSRALPNASSALSGLVPGLSAVQSSGMAGRNSASLVIRGLGTVNNANPLIVVDGMPDVDINRINMNDIESISVLKDATSASVYGSRAANGVILITTKSGKGQKKTALNFNGIYGIQQPTRAYDFMASYPRALTLEQRLGLVGTLRDNLTFKDGTIDQWMAMGMIDPLRYPNTDWWDIIMRTGTSQNYNLSASGGNDVSNFYLSVGVQDEKGLQINNDYTRYNARFNYDYKLRKNMNTGIRFNGNWSKFTYALEDGFTDTSSTNTAGFDMRYAIAGITPYDPVTGKFGGVMAYGEDPQAYNPYVVYTNSLNRQNRQEANANVYLDWTPIAGLTGRVDYSLNYYNQFAYSAATPATAFNFQSGINGSRVYVGDNAGVSNNTATGYKTMLNGRLTYHKAFGTNHDLTVTGVYSEEYWYDRFQGSSRNDRLFPGLHEVDAALTTIQGTSGGSSTEGLRSYIGRINYTAFDRYLFEANFRYDGSSKFLPGHQYGFFPSMALGWRFTEESFLKPFLSKYLTSGKFRASYGQLGNNSGVGRYEQQSTLYGSHYYVDAAIAKGLVYRKMINPDFTWENTAVFNLGLDLSFLDGRLNAELDYYNRLTTGMVRPSDMSILLSGAYAAPRKNIGDLRNKGVELNLNWSDHFGPVRYGVNLNASYNRTTLEKWNEYLGRGYTFLNMPYHFLYAYQDMGIAQTWQDIYNNTPQGASPGDILRKDVNGDGRIDDNDKVAYPNVQRDRPTTNFAMGFNASWKGIDLAFLLQGSAGRKDFWLNNYNDVNFSASRYAASWSHWTNPWSVENRDGGWPRIGGPGGNRDESTFWLDNLAYLRLKNIQLGYTLPLSLIKRIGINSFRIYGSAENIATITSFRGLDPEQTGNRSNAYPLNKSYSIGVNVGL</sequence>
<dbReference type="InterPro" id="IPR037066">
    <property type="entry name" value="Plug_dom_sf"/>
</dbReference>
<evidence type="ECO:0000256" key="3">
    <source>
        <dbReference type="ARBA" id="ARBA00022452"/>
    </source>
</evidence>
<dbReference type="InterPro" id="IPR012910">
    <property type="entry name" value="Plug_dom"/>
</dbReference>
<dbReference type="NCBIfam" id="TIGR04056">
    <property type="entry name" value="OMP_RagA_SusC"/>
    <property type="match status" value="1"/>
</dbReference>
<evidence type="ECO:0000259" key="8">
    <source>
        <dbReference type="Pfam" id="PF07715"/>
    </source>
</evidence>
<dbReference type="OrthoDB" id="899266at2"/>
<dbReference type="InterPro" id="IPR036942">
    <property type="entry name" value="Beta-barrel_TonB_sf"/>
</dbReference>
<dbReference type="InterPro" id="IPR023996">
    <property type="entry name" value="TonB-dep_OMP_SusC/RagA"/>
</dbReference>
<dbReference type="SUPFAM" id="SSF49464">
    <property type="entry name" value="Carboxypeptidase regulatory domain-like"/>
    <property type="match status" value="1"/>
</dbReference>
<comment type="similarity">
    <text evidence="7">Belongs to the TonB-dependent receptor family.</text>
</comment>
<evidence type="ECO:0000256" key="7">
    <source>
        <dbReference type="PROSITE-ProRule" id="PRU01360"/>
    </source>
</evidence>
<evidence type="ECO:0000256" key="1">
    <source>
        <dbReference type="ARBA" id="ARBA00004571"/>
    </source>
</evidence>
<dbReference type="FunFam" id="2.170.130.10:FF:000003">
    <property type="entry name" value="SusC/RagA family TonB-linked outer membrane protein"/>
    <property type="match status" value="1"/>
</dbReference>
<keyword evidence="3 7" id="KW-1134">Transmembrane beta strand</keyword>
<reference evidence="9 10" key="1">
    <citation type="submission" date="2018-05" db="EMBL/GenBank/DDBJ databases">
        <title>Chitinophaga sp. K3CV102501T nov., isolated from isolated from a monsoon evergreen broad-leaved forest soil.</title>
        <authorList>
            <person name="Lv Y."/>
        </authorList>
    </citation>
    <scope>NUCLEOTIDE SEQUENCE [LARGE SCALE GENOMIC DNA]</scope>
    <source>
        <strain evidence="9 10">GDMCC 1.1325</strain>
    </source>
</reference>
<dbReference type="InterPro" id="IPR039426">
    <property type="entry name" value="TonB-dep_rcpt-like"/>
</dbReference>
<feature type="domain" description="TonB-dependent receptor plug" evidence="8">
    <location>
        <begin position="127"/>
        <end position="229"/>
    </location>
</feature>